<dbReference type="EMBL" id="JABZEC010000001">
    <property type="protein sequence ID" value="NVY95755.1"/>
    <property type="molecule type" value="Genomic_DNA"/>
</dbReference>
<evidence type="ECO:0000313" key="4">
    <source>
        <dbReference type="EMBL" id="NVY95755.1"/>
    </source>
</evidence>
<evidence type="ECO:0000259" key="3">
    <source>
        <dbReference type="PROSITE" id="PS51782"/>
    </source>
</evidence>
<evidence type="ECO:0000256" key="1">
    <source>
        <dbReference type="SAM" id="MobiDB-lite"/>
    </source>
</evidence>
<dbReference type="Proteomes" id="UP000563523">
    <property type="component" value="Unassembled WGS sequence"/>
</dbReference>
<dbReference type="CDD" id="cd00118">
    <property type="entry name" value="LysM"/>
    <property type="match status" value="1"/>
</dbReference>
<feature type="compositionally biased region" description="Low complexity" evidence="1">
    <location>
        <begin position="161"/>
        <end position="195"/>
    </location>
</feature>
<organism evidence="4 5">
    <name type="scientific">Bombilactobacillus apium</name>
    <dbReference type="NCBI Taxonomy" id="2675299"/>
    <lineage>
        <taxon>Bacteria</taxon>
        <taxon>Bacillati</taxon>
        <taxon>Bacillota</taxon>
        <taxon>Bacilli</taxon>
        <taxon>Lactobacillales</taxon>
        <taxon>Lactobacillaceae</taxon>
        <taxon>Bombilactobacillus</taxon>
    </lineage>
</organism>
<accession>A0A850R5D6</accession>
<dbReference type="InterPro" id="IPR018392">
    <property type="entry name" value="LysM"/>
</dbReference>
<feature type="domain" description="LysM" evidence="3">
    <location>
        <begin position="196"/>
        <end position="238"/>
    </location>
</feature>
<dbReference type="RefSeq" id="WP_176941926.1">
    <property type="nucleotide sequence ID" value="NZ_JABZEC010000001.1"/>
</dbReference>
<dbReference type="Gene3D" id="3.10.350.10">
    <property type="entry name" value="LysM domain"/>
    <property type="match status" value="1"/>
</dbReference>
<protein>
    <submittedName>
        <fullName evidence="4">LysM peptidoglycan-binding domain-containing protein</fullName>
    </submittedName>
</protein>
<proteinExistence type="predicted"/>
<dbReference type="AlphaFoldDB" id="A0A850R5D6"/>
<reference evidence="4 5" key="1">
    <citation type="submission" date="2020-06" db="EMBL/GenBank/DDBJ databases">
        <authorList>
            <person name="Kang J."/>
        </authorList>
    </citation>
    <scope>NUCLEOTIDE SEQUENCE [LARGE SCALE GENOMIC DNA]</scope>
    <source>
        <strain evidence="4 5">DCY120</strain>
    </source>
</reference>
<comment type="caution">
    <text evidence="4">The sequence shown here is derived from an EMBL/GenBank/DDBJ whole genome shotgun (WGS) entry which is preliminary data.</text>
</comment>
<keyword evidence="2" id="KW-1133">Transmembrane helix</keyword>
<dbReference type="SUPFAM" id="SSF54106">
    <property type="entry name" value="LysM domain"/>
    <property type="match status" value="1"/>
</dbReference>
<feature type="compositionally biased region" description="Acidic residues" evidence="1">
    <location>
        <begin position="16"/>
        <end position="25"/>
    </location>
</feature>
<dbReference type="InterPro" id="IPR036779">
    <property type="entry name" value="LysM_dom_sf"/>
</dbReference>
<name>A0A850R5D6_9LACO</name>
<keyword evidence="2" id="KW-0812">Transmembrane</keyword>
<feature type="compositionally biased region" description="Low complexity" evidence="1">
    <location>
        <begin position="130"/>
        <end position="151"/>
    </location>
</feature>
<feature type="region of interest" description="Disordered" evidence="1">
    <location>
        <begin position="1"/>
        <end position="34"/>
    </location>
</feature>
<dbReference type="Pfam" id="PF01476">
    <property type="entry name" value="LysM"/>
    <property type="match status" value="1"/>
</dbReference>
<evidence type="ECO:0000313" key="5">
    <source>
        <dbReference type="Proteomes" id="UP000563523"/>
    </source>
</evidence>
<dbReference type="PROSITE" id="PS51782">
    <property type="entry name" value="LYSM"/>
    <property type="match status" value="1"/>
</dbReference>
<gene>
    <name evidence="4" type="ORF">HU830_00835</name>
</gene>
<evidence type="ECO:0000256" key="2">
    <source>
        <dbReference type="SAM" id="Phobius"/>
    </source>
</evidence>
<feature type="compositionally biased region" description="Basic and acidic residues" evidence="1">
    <location>
        <begin position="1"/>
        <end position="15"/>
    </location>
</feature>
<feature type="region of interest" description="Disordered" evidence="1">
    <location>
        <begin position="74"/>
        <end position="195"/>
    </location>
</feature>
<sequence length="238" mass="25526">MDDKDSKLWESKFDGSADDLDDDQVSESGESLSRIDRTKRHNNKLLVGGLVAFLLVAMFVPVVWSTLISGHEKSAISNSERVSVSSKPKKVVTHKKAKSEKKTAAKKTQKSKEDQSNSKSGPEVGDSQKDNSTTTDTDANNQAPAANSQNNGTEVGSSQKDNSAAADTDANSQAPAANNQNNNSTTTANNSPAASNIYTVQPKDNAYRIAVNHGMSLDDFYRLNGRVALHPGMTVKVK</sequence>
<feature type="transmembrane region" description="Helical" evidence="2">
    <location>
        <begin position="45"/>
        <end position="64"/>
    </location>
</feature>
<keyword evidence="2" id="KW-0472">Membrane</keyword>
<feature type="compositionally biased region" description="Basic residues" evidence="1">
    <location>
        <begin position="87"/>
        <end position="109"/>
    </location>
</feature>
<dbReference type="SMART" id="SM00257">
    <property type="entry name" value="LysM"/>
    <property type="match status" value="1"/>
</dbReference>
<keyword evidence="5" id="KW-1185">Reference proteome</keyword>